<keyword evidence="2" id="KW-0677">Repeat</keyword>
<keyword evidence="3" id="KW-0812">Transmembrane</keyword>
<proteinExistence type="predicted"/>
<organism evidence="7 8">
    <name type="scientific">Blepharisma stoltei</name>
    <dbReference type="NCBI Taxonomy" id="1481888"/>
    <lineage>
        <taxon>Eukaryota</taxon>
        <taxon>Sar</taxon>
        <taxon>Alveolata</taxon>
        <taxon>Ciliophora</taxon>
        <taxon>Postciliodesmatophora</taxon>
        <taxon>Heterotrichea</taxon>
        <taxon>Heterotrichida</taxon>
        <taxon>Blepharismidae</taxon>
        <taxon>Blepharisma</taxon>
    </lineage>
</organism>
<sequence>MIRIWLFLFLRPVFPQTFTLIPATGTPPGERQYHILDLYEKDNSLITFGGNQGVSRLYNDVWKFSLSESRWYELQASSQMTPSQRYNLGGFVDSNNDYLYVFGGSSANGPQNDMWQFDLVSYQWMIVSQNGAIPSPRSRFAYVHYKDKNDNKLKFAIYGGTLSTGYDNNLYIFDLESATWSLKSSGGVSVPKLNAPTIQYWNGYIYLAGGQGIHGTASEYNHNFFRYDLANSVWEDITSSSNPYSYRYLTGSAIYNDEFYLLFGWSDLIGADLGNIMKVSLTGSNYSWSNVTIVEDENWNMIRRDSYAFFGSSSGSVYIFGGYSSSYNVTIMNNLIKLDLTSSEITYTVLSYEFKSPSPRKSHSLCSSEAKLYLFGGQNGNDYYNDLWELDPENPTSWQSILTSGDIPSPRSGHASDSQGDLVVIFGGYDGTSYLNDLYYLNLITNSWKEVIPSSIDLPAGRVEACMKVYLPYVFIFGGKTESGITNDLWLYNTGTNSYKLLYEVALGNHPLPVYGHSCELAADTYGNILFYTMLGSTDGEEPIGNVDVFNMTLQHWVNLYLEESGKNARANAAVKLNKYNEVGVLGGQAWGTDLKPSIFVLNLDTDTITSQNSMEDYFYSSASLYYKKSFYIQGGGSVAGEAMRAFLAQGSFIKIELACDTSTNTSCHWTCSPGTYIQNNACVPCPAGTFNPSYGATTCFSCPSGTFNPTKGANTAYQCYPCDSSSYNSFEGSATCRACPVNKYCPVGSSSPLETDSINSYSSSQPSLFDTSSYNSDADDAFNAMITTVCVLFFIIFILFVSINFLRDKLKALDLYKEGHNYQLFQIMKRHSTKLGGTFTIVFLVAAIILICDAWIVYAKNNIYEDKSLVPLVALENELTDFPATVNIEVVLYRYGGNCVDNGKCESSLLKTLHEISYSWMELKCSRSEGNCHISFSFASCVISTGAYIELDLQEKQSYTSAISVSLNSSSSIPNQFSSISQSLLPQKNQVFRGANPSKFYFSMIPSLFRSYVSDWPDKLTGYHVSYNTPPEAGSQYAIKNLPFTSNLKLMIMLNKDLNSVYTQRFEKQGWLTVLSALLGSVFGAMGAVSGVMRIVEKNYKGWKSARETKMTGADISERGDAIQEMLNLYDKSDGMPNPTKYDNTKTESADMELKLMI</sequence>
<protein>
    <recommendedName>
        <fullName evidence="9">Tyrosine-protein kinase ephrin type A/B receptor-like domain-containing protein</fullName>
    </recommendedName>
</protein>
<feature type="signal peptide" evidence="4">
    <location>
        <begin position="1"/>
        <end position="15"/>
    </location>
</feature>
<dbReference type="SMART" id="SM00612">
    <property type="entry name" value="Kelch"/>
    <property type="match status" value="4"/>
</dbReference>
<dbReference type="PANTHER" id="PTHR46093:SF18">
    <property type="entry name" value="FIBRONECTIN TYPE-III DOMAIN-CONTAINING PROTEIN"/>
    <property type="match status" value="1"/>
</dbReference>
<dbReference type="Pfam" id="PF24681">
    <property type="entry name" value="Kelch_KLHDC2_KLHL20_DRC7"/>
    <property type="match status" value="1"/>
</dbReference>
<evidence type="ECO:0000313" key="8">
    <source>
        <dbReference type="Proteomes" id="UP001162131"/>
    </source>
</evidence>
<dbReference type="Gene3D" id="2.10.50.10">
    <property type="entry name" value="Tumor Necrosis Factor Receptor, subunit A, domain 2"/>
    <property type="match status" value="1"/>
</dbReference>
<evidence type="ECO:0000259" key="6">
    <source>
        <dbReference type="Pfam" id="PF24981"/>
    </source>
</evidence>
<feature type="domain" description="Attractin/MKLN-like beta-propeller" evidence="6">
    <location>
        <begin position="17"/>
        <end position="266"/>
    </location>
</feature>
<feature type="domain" description="Tyrosine-protein kinase ephrin type A/B receptor-like" evidence="5">
    <location>
        <begin position="675"/>
        <end position="720"/>
    </location>
</feature>
<dbReference type="Pfam" id="PF24981">
    <property type="entry name" value="Beta-prop_ATRN-LZTR1"/>
    <property type="match status" value="1"/>
</dbReference>
<evidence type="ECO:0008006" key="9">
    <source>
        <dbReference type="Google" id="ProtNLM"/>
    </source>
</evidence>
<accession>A0AAU9IPS6</accession>
<keyword evidence="8" id="KW-1185">Reference proteome</keyword>
<dbReference type="SMART" id="SM01411">
    <property type="entry name" value="Ephrin_rec_like"/>
    <property type="match status" value="1"/>
</dbReference>
<keyword evidence="3" id="KW-0472">Membrane</keyword>
<dbReference type="SUPFAM" id="SSF57184">
    <property type="entry name" value="Growth factor receptor domain"/>
    <property type="match status" value="1"/>
</dbReference>
<keyword evidence="3" id="KW-1133">Transmembrane helix</keyword>
<dbReference type="Pfam" id="PF07699">
    <property type="entry name" value="Ephrin_rec_like"/>
    <property type="match status" value="1"/>
</dbReference>
<feature type="chain" id="PRO_5043515894" description="Tyrosine-protein kinase ephrin type A/B receptor-like domain-containing protein" evidence="4">
    <location>
        <begin position="16"/>
        <end position="1159"/>
    </location>
</feature>
<dbReference type="InterPro" id="IPR056737">
    <property type="entry name" value="Beta-prop_ATRN-MKLN-like"/>
</dbReference>
<evidence type="ECO:0000259" key="5">
    <source>
        <dbReference type="Pfam" id="PF07699"/>
    </source>
</evidence>
<evidence type="ECO:0000256" key="1">
    <source>
        <dbReference type="ARBA" id="ARBA00022441"/>
    </source>
</evidence>
<dbReference type="AlphaFoldDB" id="A0AAU9IPS6"/>
<name>A0AAU9IPS6_9CILI</name>
<dbReference type="InterPro" id="IPR011641">
    <property type="entry name" value="Tyr-kin_ephrin_A/B_rcpt-like"/>
</dbReference>
<feature type="transmembrane region" description="Helical" evidence="3">
    <location>
        <begin position="782"/>
        <end position="807"/>
    </location>
</feature>
<gene>
    <name evidence="7" type="ORF">BSTOLATCC_MIC8458</name>
</gene>
<evidence type="ECO:0000256" key="3">
    <source>
        <dbReference type="SAM" id="Phobius"/>
    </source>
</evidence>
<evidence type="ECO:0000256" key="4">
    <source>
        <dbReference type="SAM" id="SignalP"/>
    </source>
</evidence>
<evidence type="ECO:0000256" key="2">
    <source>
        <dbReference type="ARBA" id="ARBA00022737"/>
    </source>
</evidence>
<keyword evidence="1" id="KW-0880">Kelch repeat</keyword>
<dbReference type="Gene3D" id="2.120.10.80">
    <property type="entry name" value="Kelch-type beta propeller"/>
    <property type="match status" value="3"/>
</dbReference>
<reference evidence="7" key="1">
    <citation type="submission" date="2021-09" db="EMBL/GenBank/DDBJ databases">
        <authorList>
            <consortium name="AG Swart"/>
            <person name="Singh M."/>
            <person name="Singh A."/>
            <person name="Seah K."/>
            <person name="Emmerich C."/>
        </authorList>
    </citation>
    <scope>NUCLEOTIDE SEQUENCE</scope>
    <source>
        <strain evidence="7">ATCC30299</strain>
    </source>
</reference>
<dbReference type="EMBL" id="CAJZBQ010000010">
    <property type="protein sequence ID" value="CAG9313184.1"/>
    <property type="molecule type" value="Genomic_DNA"/>
</dbReference>
<dbReference type="Proteomes" id="UP001162131">
    <property type="component" value="Unassembled WGS sequence"/>
</dbReference>
<dbReference type="InterPro" id="IPR015915">
    <property type="entry name" value="Kelch-typ_b-propeller"/>
</dbReference>
<dbReference type="InterPro" id="IPR009030">
    <property type="entry name" value="Growth_fac_rcpt_cys_sf"/>
</dbReference>
<comment type="caution">
    <text evidence="7">The sequence shown here is derived from an EMBL/GenBank/DDBJ whole genome shotgun (WGS) entry which is preliminary data.</text>
</comment>
<keyword evidence="4" id="KW-0732">Signal</keyword>
<evidence type="ECO:0000313" key="7">
    <source>
        <dbReference type="EMBL" id="CAG9313184.1"/>
    </source>
</evidence>
<dbReference type="SUPFAM" id="SSF117281">
    <property type="entry name" value="Kelch motif"/>
    <property type="match status" value="2"/>
</dbReference>
<feature type="transmembrane region" description="Helical" evidence="3">
    <location>
        <begin position="1071"/>
        <end position="1097"/>
    </location>
</feature>
<dbReference type="InterPro" id="IPR006652">
    <property type="entry name" value="Kelch_1"/>
</dbReference>
<feature type="transmembrane region" description="Helical" evidence="3">
    <location>
        <begin position="836"/>
        <end position="859"/>
    </location>
</feature>
<dbReference type="PANTHER" id="PTHR46093">
    <property type="entry name" value="ACYL-COA-BINDING DOMAIN-CONTAINING PROTEIN 5"/>
    <property type="match status" value="1"/>
</dbReference>